<comment type="caution">
    <text evidence="2">The sequence shown here is derived from an EMBL/GenBank/DDBJ whole genome shotgun (WGS) entry which is preliminary data.</text>
</comment>
<name>A0A9N9NW81_9GLOM</name>
<reference evidence="2" key="1">
    <citation type="submission" date="2021-06" db="EMBL/GenBank/DDBJ databases">
        <authorList>
            <person name="Kallberg Y."/>
            <person name="Tangrot J."/>
            <person name="Rosling A."/>
        </authorList>
    </citation>
    <scope>NUCLEOTIDE SEQUENCE</scope>
    <source>
        <strain evidence="2">IN212</strain>
    </source>
</reference>
<dbReference type="PANTHER" id="PTHR35149">
    <property type="entry name" value="SLL5132 PROTEIN"/>
    <property type="match status" value="1"/>
</dbReference>
<dbReference type="AlphaFoldDB" id="A0A9N9NW81"/>
<keyword evidence="3" id="KW-1185">Reference proteome</keyword>
<gene>
    <name evidence="2" type="ORF">RFULGI_LOCUS14715</name>
</gene>
<dbReference type="PANTHER" id="PTHR35149:SF2">
    <property type="entry name" value="DUF262 DOMAIN-CONTAINING PROTEIN"/>
    <property type="match status" value="1"/>
</dbReference>
<evidence type="ECO:0000313" key="2">
    <source>
        <dbReference type="EMBL" id="CAG8766331.1"/>
    </source>
</evidence>
<evidence type="ECO:0000259" key="1">
    <source>
        <dbReference type="Pfam" id="PF03235"/>
    </source>
</evidence>
<dbReference type="InterPro" id="IPR004919">
    <property type="entry name" value="GmrSD_N"/>
</dbReference>
<proteinExistence type="predicted"/>
<dbReference type="EMBL" id="CAJVPZ010043783">
    <property type="protein sequence ID" value="CAG8766331.1"/>
    <property type="molecule type" value="Genomic_DNA"/>
</dbReference>
<protein>
    <submittedName>
        <fullName evidence="2">16300_t:CDS:1</fullName>
    </submittedName>
</protein>
<organism evidence="2 3">
    <name type="scientific">Racocetra fulgida</name>
    <dbReference type="NCBI Taxonomy" id="60492"/>
    <lineage>
        <taxon>Eukaryota</taxon>
        <taxon>Fungi</taxon>
        <taxon>Fungi incertae sedis</taxon>
        <taxon>Mucoromycota</taxon>
        <taxon>Glomeromycotina</taxon>
        <taxon>Glomeromycetes</taxon>
        <taxon>Diversisporales</taxon>
        <taxon>Gigasporaceae</taxon>
        <taxon>Racocetra</taxon>
    </lineage>
</organism>
<accession>A0A9N9NW81</accession>
<feature type="non-terminal residue" evidence="2">
    <location>
        <position position="437"/>
    </location>
</feature>
<evidence type="ECO:0000313" key="3">
    <source>
        <dbReference type="Proteomes" id="UP000789396"/>
    </source>
</evidence>
<feature type="domain" description="GmrSD restriction endonucleases N-terminal" evidence="1">
    <location>
        <begin position="135"/>
        <end position="338"/>
    </location>
</feature>
<sequence>EGIDIENKGFMGVRELDYLLSKKSDYQQKPGLILINPPFNVHRDVQPQTFEYFEKNGWSRRPLLPEVFLAKTVELFGKEASIVLFTPYGMRLNLTLDSNLESKRLSKFNDHKYPEITSIIALPKNIYNLDKRNVERKEFIQSITNFIDNRQGGTQEYNNLNQDEYFAGDIILQKGSEKNEFCLIIDGQQRLVTIFILLRVIFENLEKKDAGEKTRKEINEILFLYKDRENKEDSKKSRISLNNFHDKQEFEEVMGFFSGSQSIKTKKRKKRGNVLEAKEFFTKFFQAETDYQILEIYEVIIENFYFAVVEIQHDDQVQELFTALNNTGLNLSNSDLLKKGNIVEIISDASKRQTINREMDRFLVDFWLAKFGESEPANRNKIAKPTKLSVYNLFDYKIKSDGKEAYKMLNLLVEYAESPGEIPRFIPSILEEIAENN</sequence>
<dbReference type="Pfam" id="PF03235">
    <property type="entry name" value="GmrSD_N"/>
    <property type="match status" value="1"/>
</dbReference>
<dbReference type="OrthoDB" id="10545470at2759"/>
<feature type="non-terminal residue" evidence="2">
    <location>
        <position position="1"/>
    </location>
</feature>
<dbReference type="Proteomes" id="UP000789396">
    <property type="component" value="Unassembled WGS sequence"/>
</dbReference>